<dbReference type="Proteomes" id="UP000800092">
    <property type="component" value="Unassembled WGS sequence"/>
</dbReference>
<keyword evidence="4" id="KW-1185">Reference proteome</keyword>
<feature type="compositionally biased region" description="Low complexity" evidence="1">
    <location>
        <begin position="28"/>
        <end position="46"/>
    </location>
</feature>
<organism evidence="3 4">
    <name type="scientific">Viridothelium virens</name>
    <name type="common">Speckled blister lichen</name>
    <name type="synonym">Trypethelium virens</name>
    <dbReference type="NCBI Taxonomy" id="1048519"/>
    <lineage>
        <taxon>Eukaryota</taxon>
        <taxon>Fungi</taxon>
        <taxon>Dikarya</taxon>
        <taxon>Ascomycota</taxon>
        <taxon>Pezizomycotina</taxon>
        <taxon>Dothideomycetes</taxon>
        <taxon>Dothideomycetes incertae sedis</taxon>
        <taxon>Trypetheliales</taxon>
        <taxon>Trypetheliaceae</taxon>
        <taxon>Viridothelium</taxon>
    </lineage>
</organism>
<keyword evidence="2" id="KW-0732">Signal</keyword>
<accession>A0A6A6GTX7</accession>
<reference evidence="3" key="1">
    <citation type="journal article" date="2020" name="Stud. Mycol.">
        <title>101 Dothideomycetes genomes: a test case for predicting lifestyles and emergence of pathogens.</title>
        <authorList>
            <person name="Haridas S."/>
            <person name="Albert R."/>
            <person name="Binder M."/>
            <person name="Bloem J."/>
            <person name="Labutti K."/>
            <person name="Salamov A."/>
            <person name="Andreopoulos B."/>
            <person name="Baker S."/>
            <person name="Barry K."/>
            <person name="Bills G."/>
            <person name="Bluhm B."/>
            <person name="Cannon C."/>
            <person name="Castanera R."/>
            <person name="Culley D."/>
            <person name="Daum C."/>
            <person name="Ezra D."/>
            <person name="Gonzalez J."/>
            <person name="Henrissat B."/>
            <person name="Kuo A."/>
            <person name="Liang C."/>
            <person name="Lipzen A."/>
            <person name="Lutzoni F."/>
            <person name="Magnuson J."/>
            <person name="Mondo S."/>
            <person name="Nolan M."/>
            <person name="Ohm R."/>
            <person name="Pangilinan J."/>
            <person name="Park H.-J."/>
            <person name="Ramirez L."/>
            <person name="Alfaro M."/>
            <person name="Sun H."/>
            <person name="Tritt A."/>
            <person name="Yoshinaga Y."/>
            <person name="Zwiers L.-H."/>
            <person name="Turgeon B."/>
            <person name="Goodwin S."/>
            <person name="Spatafora J."/>
            <person name="Crous P."/>
            <person name="Grigoriev I."/>
        </authorList>
    </citation>
    <scope>NUCLEOTIDE SEQUENCE</scope>
    <source>
        <strain evidence="3">Tuck. ex Michener</strain>
    </source>
</reference>
<evidence type="ECO:0000256" key="1">
    <source>
        <dbReference type="SAM" id="MobiDB-lite"/>
    </source>
</evidence>
<feature type="compositionally biased region" description="Polar residues" evidence="1">
    <location>
        <begin position="47"/>
        <end position="56"/>
    </location>
</feature>
<feature type="region of interest" description="Disordered" evidence="1">
    <location>
        <begin position="28"/>
        <end position="56"/>
    </location>
</feature>
<dbReference type="EMBL" id="ML991870">
    <property type="protein sequence ID" value="KAF2229244.1"/>
    <property type="molecule type" value="Genomic_DNA"/>
</dbReference>
<name>A0A6A6GTX7_VIRVR</name>
<evidence type="ECO:0000256" key="2">
    <source>
        <dbReference type="SAM" id="SignalP"/>
    </source>
</evidence>
<feature type="chain" id="PRO_5025493632" description="REJ domain-containing protein" evidence="2">
    <location>
        <begin position="27"/>
        <end position="72"/>
    </location>
</feature>
<evidence type="ECO:0000313" key="3">
    <source>
        <dbReference type="EMBL" id="KAF2229244.1"/>
    </source>
</evidence>
<gene>
    <name evidence="3" type="ORF">EV356DRAFT_496335</name>
</gene>
<protein>
    <recommendedName>
        <fullName evidence="5">REJ domain-containing protein</fullName>
    </recommendedName>
</protein>
<sequence length="72" mass="8022">MPSSLHFRQICALFFSLLLFFFSSFSSRSFSPSGLQLSLSPSSSFQARTPNAQNKDSSLHILQLLSSLPQRP</sequence>
<proteinExistence type="predicted"/>
<feature type="signal peptide" evidence="2">
    <location>
        <begin position="1"/>
        <end position="26"/>
    </location>
</feature>
<evidence type="ECO:0000313" key="4">
    <source>
        <dbReference type="Proteomes" id="UP000800092"/>
    </source>
</evidence>
<evidence type="ECO:0008006" key="5">
    <source>
        <dbReference type="Google" id="ProtNLM"/>
    </source>
</evidence>
<dbReference type="AlphaFoldDB" id="A0A6A6GTX7"/>